<dbReference type="EMBL" id="JAZAVK010000171">
    <property type="protein sequence ID" value="KAK7418200.1"/>
    <property type="molecule type" value="Genomic_DNA"/>
</dbReference>
<reference evidence="2 3" key="1">
    <citation type="journal article" date="2025" name="Microbiol. Resour. Announc.">
        <title>Draft genome sequences for Neonectria magnoliae and Neonectria punicea, canker pathogens of Liriodendron tulipifera and Acer saccharum in West Virginia.</title>
        <authorList>
            <person name="Petronek H.M."/>
            <person name="Kasson M.T."/>
            <person name="Metheny A.M."/>
            <person name="Stauder C.M."/>
            <person name="Lovett B."/>
            <person name="Lynch S.C."/>
            <person name="Garnas J.R."/>
            <person name="Kasson L.R."/>
            <person name="Stajich J.E."/>
        </authorList>
    </citation>
    <scope>NUCLEOTIDE SEQUENCE [LARGE SCALE GENOMIC DNA]</scope>
    <source>
        <strain evidence="2 3">NRRL 64651</strain>
    </source>
</reference>
<keyword evidence="3" id="KW-1185">Reference proteome</keyword>
<dbReference type="Proteomes" id="UP001498421">
    <property type="component" value="Unassembled WGS sequence"/>
</dbReference>
<evidence type="ECO:0000256" key="1">
    <source>
        <dbReference type="SAM" id="MobiDB-lite"/>
    </source>
</evidence>
<evidence type="ECO:0000313" key="3">
    <source>
        <dbReference type="Proteomes" id="UP001498421"/>
    </source>
</evidence>
<evidence type="ECO:0000313" key="2">
    <source>
        <dbReference type="EMBL" id="KAK7418200.1"/>
    </source>
</evidence>
<name>A0ABR1HAT1_9HYPO</name>
<sequence length="595" mass="67840">MGASLQLRKAPRMPQKPMPRPQKNPGNRLGVERRKPAGPVSEKHAPPMYLCRVTSRDMIRRGREATSSYEDQISSTASPPSVAPAINYLTLSAQRLGVMRNPQDLPLERLAVVQVRHAASALGLIRDYERLRTLDLPEGTLEGDSALRFTRNDDTSYGGIVACLWELVQKLRLNSPAESSLWYSWFCPKPDPPVKLERDQFPQAVQGMCNLINSSKAVNPSDHRRDAIKDDPVFFDLLNTKDFKSWLLVGPLMLRVFKLTVDGVLEEDRAVNFLLNRFEDKASLTRCPSWYKHGWLLGSIMVQVVGDALVKCFVSRLVTNKEPTPLILIFSGLDSSKRSPELGRLLYCIRELQMCISQHRTCRLLVTHDRRSDWDGLLNGFLRVSDNEYKACLTSFKAERSRSLSSIDERHEETLEWFWESDQYKEWTQSDVSSSVLLLYGNPACVDGLDKSRNGVSCAKCLGMLLPEKDSGLSLKLLVVTQIIVQATMSLKSHFRERRTIVTMTLEDEDDQDIEAYTKSDTQEASIEDFKNFLRSIPSDIQKLYKKLFDCMIDKIVEMNDKRSREQRVRTVRGMLQSPCKPYILYRSTCFAIPT</sequence>
<protein>
    <submittedName>
        <fullName evidence="2">Uncharacterized protein</fullName>
    </submittedName>
</protein>
<comment type="caution">
    <text evidence="2">The sequence shown here is derived from an EMBL/GenBank/DDBJ whole genome shotgun (WGS) entry which is preliminary data.</text>
</comment>
<feature type="compositionally biased region" description="Basic and acidic residues" evidence="1">
    <location>
        <begin position="30"/>
        <end position="44"/>
    </location>
</feature>
<proteinExistence type="predicted"/>
<accession>A0ABR1HAT1</accession>
<feature type="region of interest" description="Disordered" evidence="1">
    <location>
        <begin position="1"/>
        <end position="44"/>
    </location>
</feature>
<gene>
    <name evidence="2" type="ORF">QQZ08_011353</name>
</gene>
<organism evidence="2 3">
    <name type="scientific">Neonectria magnoliae</name>
    <dbReference type="NCBI Taxonomy" id="2732573"/>
    <lineage>
        <taxon>Eukaryota</taxon>
        <taxon>Fungi</taxon>
        <taxon>Dikarya</taxon>
        <taxon>Ascomycota</taxon>
        <taxon>Pezizomycotina</taxon>
        <taxon>Sordariomycetes</taxon>
        <taxon>Hypocreomycetidae</taxon>
        <taxon>Hypocreales</taxon>
        <taxon>Nectriaceae</taxon>
        <taxon>Neonectria</taxon>
    </lineage>
</organism>